<comment type="function">
    <text evidence="3">Required for mitochondrial cytochrome c oxidase (COX) assembly and respiration.</text>
</comment>
<proteinExistence type="inferred from homology"/>
<dbReference type="AlphaFoldDB" id="A0A9P6JUY2"/>
<dbReference type="InterPro" id="IPR013892">
    <property type="entry name" value="Cyt_c_biogenesis_Cmc1-like"/>
</dbReference>
<protein>
    <recommendedName>
        <fullName evidence="3">COX assembly mitochondrial protein</fullName>
    </recommendedName>
</protein>
<comment type="caution">
    <text evidence="4">The sequence shown here is derived from an EMBL/GenBank/DDBJ whole genome shotgun (WGS) entry which is preliminary data.</text>
</comment>
<comment type="subcellular location">
    <subcellularLocation>
        <location evidence="3">Mitochondrion inner membrane</location>
    </subcellularLocation>
</comment>
<keyword evidence="3" id="KW-0496">Mitochondrion</keyword>
<evidence type="ECO:0000256" key="3">
    <source>
        <dbReference type="RuleBase" id="RU364104"/>
    </source>
</evidence>
<evidence type="ECO:0000256" key="1">
    <source>
        <dbReference type="ARBA" id="ARBA00007347"/>
    </source>
</evidence>
<keyword evidence="3" id="KW-0999">Mitochondrion inner membrane</keyword>
<keyword evidence="3" id="KW-0472">Membrane</keyword>
<organism evidence="4 5">
    <name type="scientific">Crepidotus variabilis</name>
    <dbReference type="NCBI Taxonomy" id="179855"/>
    <lineage>
        <taxon>Eukaryota</taxon>
        <taxon>Fungi</taxon>
        <taxon>Dikarya</taxon>
        <taxon>Basidiomycota</taxon>
        <taxon>Agaricomycotina</taxon>
        <taxon>Agaricomycetes</taxon>
        <taxon>Agaricomycetidae</taxon>
        <taxon>Agaricales</taxon>
        <taxon>Agaricineae</taxon>
        <taxon>Crepidotaceae</taxon>
        <taxon>Crepidotus</taxon>
    </lineage>
</organism>
<name>A0A9P6JUY2_9AGAR</name>
<keyword evidence="2" id="KW-1015">Disulfide bond</keyword>
<comment type="similarity">
    <text evidence="1 3">Belongs to the CMC family.</text>
</comment>
<keyword evidence="3" id="KW-0143">Chaperone</keyword>
<evidence type="ECO:0000313" key="4">
    <source>
        <dbReference type="EMBL" id="KAF9533403.1"/>
    </source>
</evidence>
<gene>
    <name evidence="4" type="ORF">CPB83DRAFT_845209</name>
</gene>
<dbReference type="GO" id="GO:0005743">
    <property type="term" value="C:mitochondrial inner membrane"/>
    <property type="evidence" value="ECO:0007669"/>
    <property type="project" value="UniProtKB-SubCell"/>
</dbReference>
<dbReference type="EMBL" id="MU157828">
    <property type="protein sequence ID" value="KAF9533403.1"/>
    <property type="molecule type" value="Genomic_DNA"/>
</dbReference>
<dbReference type="OrthoDB" id="532630at2759"/>
<dbReference type="Proteomes" id="UP000807306">
    <property type="component" value="Unassembled WGS sequence"/>
</dbReference>
<evidence type="ECO:0000256" key="2">
    <source>
        <dbReference type="ARBA" id="ARBA00023157"/>
    </source>
</evidence>
<reference evidence="4" key="1">
    <citation type="submission" date="2020-11" db="EMBL/GenBank/DDBJ databases">
        <authorList>
            <consortium name="DOE Joint Genome Institute"/>
            <person name="Ahrendt S."/>
            <person name="Riley R."/>
            <person name="Andreopoulos W."/>
            <person name="Labutti K."/>
            <person name="Pangilinan J."/>
            <person name="Ruiz-Duenas F.J."/>
            <person name="Barrasa J.M."/>
            <person name="Sanchez-Garcia M."/>
            <person name="Camarero S."/>
            <person name="Miyauchi S."/>
            <person name="Serrano A."/>
            <person name="Linde D."/>
            <person name="Babiker R."/>
            <person name="Drula E."/>
            <person name="Ayuso-Fernandez I."/>
            <person name="Pacheco R."/>
            <person name="Padilla G."/>
            <person name="Ferreira P."/>
            <person name="Barriuso J."/>
            <person name="Kellner H."/>
            <person name="Castanera R."/>
            <person name="Alfaro M."/>
            <person name="Ramirez L."/>
            <person name="Pisabarro A.G."/>
            <person name="Kuo A."/>
            <person name="Tritt A."/>
            <person name="Lipzen A."/>
            <person name="He G."/>
            <person name="Yan M."/>
            <person name="Ng V."/>
            <person name="Cullen D."/>
            <person name="Martin F."/>
            <person name="Rosso M.-N."/>
            <person name="Henrissat B."/>
            <person name="Hibbett D."/>
            <person name="Martinez A.T."/>
            <person name="Grigoriev I.V."/>
        </authorList>
    </citation>
    <scope>NUCLEOTIDE SEQUENCE</scope>
    <source>
        <strain evidence="4">CBS 506.95</strain>
    </source>
</reference>
<keyword evidence="5" id="KW-1185">Reference proteome</keyword>
<evidence type="ECO:0000313" key="5">
    <source>
        <dbReference type="Proteomes" id="UP000807306"/>
    </source>
</evidence>
<accession>A0A9P6JUY2</accession>
<dbReference type="Pfam" id="PF08583">
    <property type="entry name" value="Cmc1"/>
    <property type="match status" value="1"/>
</dbReference>
<sequence>MHSQLSDKKRLQCQEFIEALEQCHAQGWAKFIGSCNLQKDGLNRCLRDERLARSAQNREQAKERNAKTDKALEEFRAL</sequence>